<keyword evidence="3" id="KW-1185">Reference proteome</keyword>
<dbReference type="RefSeq" id="WP_381218431.1">
    <property type="nucleotide sequence ID" value="NZ_JBHSPC010000101.1"/>
</dbReference>
<evidence type="ECO:0000313" key="2">
    <source>
        <dbReference type="EMBL" id="MFC5674148.1"/>
    </source>
</evidence>
<evidence type="ECO:0000313" key="3">
    <source>
        <dbReference type="Proteomes" id="UP001596183"/>
    </source>
</evidence>
<gene>
    <name evidence="2" type="ORF">ACFP2V_29955</name>
</gene>
<name>A0ABW0XW29_9ACTN</name>
<organism evidence="2 3">
    <name type="scientific">Streptomyces incanus</name>
    <dbReference type="NCBI Taxonomy" id="887453"/>
    <lineage>
        <taxon>Bacteria</taxon>
        <taxon>Bacillati</taxon>
        <taxon>Actinomycetota</taxon>
        <taxon>Actinomycetes</taxon>
        <taxon>Kitasatosporales</taxon>
        <taxon>Streptomycetaceae</taxon>
        <taxon>Streptomyces</taxon>
    </lineage>
</organism>
<sequence length="71" mass="7117">MTRPAAEFLRPRAASTVPGARAVAALAADIHPTGPLPVGHHGAHLTEGVSRAKGPVTGARHIPPGAGDSRT</sequence>
<dbReference type="Proteomes" id="UP001596183">
    <property type="component" value="Unassembled WGS sequence"/>
</dbReference>
<comment type="caution">
    <text evidence="2">The sequence shown here is derived from an EMBL/GenBank/DDBJ whole genome shotgun (WGS) entry which is preliminary data.</text>
</comment>
<reference evidence="3" key="1">
    <citation type="journal article" date="2019" name="Int. J. Syst. Evol. Microbiol.">
        <title>The Global Catalogue of Microorganisms (GCM) 10K type strain sequencing project: providing services to taxonomists for standard genome sequencing and annotation.</title>
        <authorList>
            <consortium name="The Broad Institute Genomics Platform"/>
            <consortium name="The Broad Institute Genome Sequencing Center for Infectious Disease"/>
            <person name="Wu L."/>
            <person name="Ma J."/>
        </authorList>
    </citation>
    <scope>NUCLEOTIDE SEQUENCE [LARGE SCALE GENOMIC DNA]</scope>
    <source>
        <strain evidence="3">JCM 13852</strain>
    </source>
</reference>
<evidence type="ECO:0000256" key="1">
    <source>
        <dbReference type="SAM" id="MobiDB-lite"/>
    </source>
</evidence>
<protein>
    <submittedName>
        <fullName evidence="2">Uncharacterized protein</fullName>
    </submittedName>
</protein>
<dbReference type="EMBL" id="JBHSPC010000101">
    <property type="protein sequence ID" value="MFC5674148.1"/>
    <property type="molecule type" value="Genomic_DNA"/>
</dbReference>
<proteinExistence type="predicted"/>
<accession>A0ABW0XW29</accession>
<feature type="region of interest" description="Disordered" evidence="1">
    <location>
        <begin position="50"/>
        <end position="71"/>
    </location>
</feature>